<feature type="domain" description="DUF6729" evidence="2">
    <location>
        <begin position="97"/>
        <end position="141"/>
    </location>
</feature>
<dbReference type="Proteomes" id="UP000828390">
    <property type="component" value="Unassembled WGS sequence"/>
</dbReference>
<comment type="caution">
    <text evidence="3">The sequence shown here is derived from an EMBL/GenBank/DDBJ whole genome shotgun (WGS) entry which is preliminary data.</text>
</comment>
<dbReference type="InterPro" id="IPR046616">
    <property type="entry name" value="DUF6729"/>
</dbReference>
<feature type="region of interest" description="Disordered" evidence="1">
    <location>
        <begin position="49"/>
        <end position="89"/>
    </location>
</feature>
<dbReference type="AlphaFoldDB" id="A0A9D4JRY8"/>
<name>A0A9D4JRY8_DREPO</name>
<proteinExistence type="predicted"/>
<dbReference type="EMBL" id="JAIWYP010000005">
    <property type="protein sequence ID" value="KAH3820654.1"/>
    <property type="molecule type" value="Genomic_DNA"/>
</dbReference>
<reference evidence="3" key="1">
    <citation type="journal article" date="2019" name="bioRxiv">
        <title>The Genome of the Zebra Mussel, Dreissena polymorpha: A Resource for Invasive Species Research.</title>
        <authorList>
            <person name="McCartney M.A."/>
            <person name="Auch B."/>
            <person name="Kono T."/>
            <person name="Mallez S."/>
            <person name="Zhang Y."/>
            <person name="Obille A."/>
            <person name="Becker A."/>
            <person name="Abrahante J.E."/>
            <person name="Garbe J."/>
            <person name="Badalamenti J.P."/>
            <person name="Herman A."/>
            <person name="Mangelson H."/>
            <person name="Liachko I."/>
            <person name="Sullivan S."/>
            <person name="Sone E.D."/>
            <person name="Koren S."/>
            <person name="Silverstein K.A.T."/>
            <person name="Beckman K.B."/>
            <person name="Gohl D.M."/>
        </authorList>
    </citation>
    <scope>NUCLEOTIDE SEQUENCE</scope>
    <source>
        <strain evidence="3">Duluth1</strain>
        <tissue evidence="3">Whole animal</tissue>
    </source>
</reference>
<protein>
    <recommendedName>
        <fullName evidence="2">DUF6729 domain-containing protein</fullName>
    </recommendedName>
</protein>
<accession>A0A9D4JRY8</accession>
<evidence type="ECO:0000256" key="1">
    <source>
        <dbReference type="SAM" id="MobiDB-lite"/>
    </source>
</evidence>
<dbReference type="Pfam" id="PF20499">
    <property type="entry name" value="DUF6729"/>
    <property type="match status" value="1"/>
</dbReference>
<evidence type="ECO:0000259" key="2">
    <source>
        <dbReference type="Pfam" id="PF20499"/>
    </source>
</evidence>
<feature type="compositionally biased region" description="Polar residues" evidence="1">
    <location>
        <begin position="79"/>
        <end position="88"/>
    </location>
</feature>
<gene>
    <name evidence="3" type="ORF">DPMN_122402</name>
</gene>
<organism evidence="3 4">
    <name type="scientific">Dreissena polymorpha</name>
    <name type="common">Zebra mussel</name>
    <name type="synonym">Mytilus polymorpha</name>
    <dbReference type="NCBI Taxonomy" id="45954"/>
    <lineage>
        <taxon>Eukaryota</taxon>
        <taxon>Metazoa</taxon>
        <taxon>Spiralia</taxon>
        <taxon>Lophotrochozoa</taxon>
        <taxon>Mollusca</taxon>
        <taxon>Bivalvia</taxon>
        <taxon>Autobranchia</taxon>
        <taxon>Heteroconchia</taxon>
        <taxon>Euheterodonta</taxon>
        <taxon>Imparidentia</taxon>
        <taxon>Neoheterodontei</taxon>
        <taxon>Myida</taxon>
        <taxon>Dreissenoidea</taxon>
        <taxon>Dreissenidae</taxon>
        <taxon>Dreissena</taxon>
    </lineage>
</organism>
<evidence type="ECO:0000313" key="3">
    <source>
        <dbReference type="EMBL" id="KAH3820654.1"/>
    </source>
</evidence>
<evidence type="ECO:0000313" key="4">
    <source>
        <dbReference type="Proteomes" id="UP000828390"/>
    </source>
</evidence>
<sequence>MATYVKDRASPIELAKFSNRHTSLIIIDKGKGSLVPVLFQIIERFGQEPDTKLPASSNGTQRQDQEGILEPKPDHPSVSDLQQPTSSVDDIPLTKKWKKTLPAIDQGWISKTFFVYGARGPQFDFDRVKKLWYNPPQPSLSRGPKYYPYHI</sequence>
<feature type="compositionally biased region" description="Basic and acidic residues" evidence="1">
    <location>
        <begin position="63"/>
        <end position="77"/>
    </location>
</feature>
<keyword evidence="4" id="KW-1185">Reference proteome</keyword>
<reference evidence="3" key="2">
    <citation type="submission" date="2020-11" db="EMBL/GenBank/DDBJ databases">
        <authorList>
            <person name="McCartney M.A."/>
            <person name="Auch B."/>
            <person name="Kono T."/>
            <person name="Mallez S."/>
            <person name="Becker A."/>
            <person name="Gohl D.M."/>
            <person name="Silverstein K.A.T."/>
            <person name="Koren S."/>
            <person name="Bechman K.B."/>
            <person name="Herman A."/>
            <person name="Abrahante J.E."/>
            <person name="Garbe J."/>
        </authorList>
    </citation>
    <scope>NUCLEOTIDE SEQUENCE</scope>
    <source>
        <strain evidence="3">Duluth1</strain>
        <tissue evidence="3">Whole animal</tissue>
    </source>
</reference>